<evidence type="ECO:0000256" key="3">
    <source>
        <dbReference type="ARBA" id="ARBA00022989"/>
    </source>
</evidence>
<feature type="transmembrane region" description="Helical" evidence="5">
    <location>
        <begin position="30"/>
        <end position="52"/>
    </location>
</feature>
<keyword evidence="2 5" id="KW-0812">Transmembrane</keyword>
<dbReference type="GO" id="GO:0016020">
    <property type="term" value="C:membrane"/>
    <property type="evidence" value="ECO:0007669"/>
    <property type="project" value="UniProtKB-SubCell"/>
</dbReference>
<dbReference type="InParanoid" id="E2B7S3"/>
<evidence type="ECO:0000313" key="7">
    <source>
        <dbReference type="Proteomes" id="UP000008237"/>
    </source>
</evidence>
<keyword evidence="4 5" id="KW-0472">Membrane</keyword>
<evidence type="ECO:0000256" key="2">
    <source>
        <dbReference type="ARBA" id="ARBA00022692"/>
    </source>
</evidence>
<feature type="transmembrane region" description="Helical" evidence="5">
    <location>
        <begin position="64"/>
        <end position="82"/>
    </location>
</feature>
<evidence type="ECO:0000256" key="1">
    <source>
        <dbReference type="ARBA" id="ARBA00004141"/>
    </source>
</evidence>
<feature type="non-terminal residue" evidence="6">
    <location>
        <position position="127"/>
    </location>
</feature>
<feature type="transmembrane region" description="Helical" evidence="5">
    <location>
        <begin position="94"/>
        <end position="114"/>
    </location>
</feature>
<accession>E2B7S3</accession>
<dbReference type="AlphaFoldDB" id="E2B7S3"/>
<proteinExistence type="predicted"/>
<feature type="non-terminal residue" evidence="6">
    <location>
        <position position="1"/>
    </location>
</feature>
<dbReference type="OrthoDB" id="311720at2759"/>
<dbReference type="STRING" id="610380.E2B7S3"/>
<name>E2B7S3_HARSA</name>
<dbReference type="PANTHER" id="PTHR13531:SF6">
    <property type="entry name" value="TMEM (HUMAN TRANSMEMBRANE PROTEIN) HOMOLOG"/>
    <property type="match status" value="1"/>
</dbReference>
<dbReference type="EMBL" id="GL446201">
    <property type="protein sequence ID" value="EFN88286.1"/>
    <property type="molecule type" value="Genomic_DNA"/>
</dbReference>
<dbReference type="Pfam" id="PF09799">
    <property type="entry name" value="Transmemb_17"/>
    <property type="match status" value="1"/>
</dbReference>
<evidence type="ECO:0000256" key="5">
    <source>
        <dbReference type="SAM" id="Phobius"/>
    </source>
</evidence>
<dbReference type="InterPro" id="IPR019184">
    <property type="entry name" value="Uncharacterised_TM-17"/>
</dbReference>
<dbReference type="Proteomes" id="UP000008237">
    <property type="component" value="Unassembled WGS sequence"/>
</dbReference>
<gene>
    <name evidence="6" type="ORF">EAI_10571</name>
</gene>
<organism evidence="7">
    <name type="scientific">Harpegnathos saltator</name>
    <name type="common">Jerdon's jumping ant</name>
    <dbReference type="NCBI Taxonomy" id="610380"/>
    <lineage>
        <taxon>Eukaryota</taxon>
        <taxon>Metazoa</taxon>
        <taxon>Ecdysozoa</taxon>
        <taxon>Arthropoda</taxon>
        <taxon>Hexapoda</taxon>
        <taxon>Insecta</taxon>
        <taxon>Pterygota</taxon>
        <taxon>Neoptera</taxon>
        <taxon>Endopterygota</taxon>
        <taxon>Hymenoptera</taxon>
        <taxon>Apocrita</taxon>
        <taxon>Aculeata</taxon>
        <taxon>Formicoidea</taxon>
        <taxon>Formicidae</taxon>
        <taxon>Ponerinae</taxon>
        <taxon>Ponerini</taxon>
        <taxon>Harpegnathos</taxon>
    </lineage>
</organism>
<dbReference type="GO" id="GO:1905515">
    <property type="term" value="P:non-motile cilium assembly"/>
    <property type="evidence" value="ECO:0007669"/>
    <property type="project" value="TreeGrafter"/>
</dbReference>
<protein>
    <submittedName>
        <fullName evidence="6">Transmembrane protein 17</fullName>
    </submittedName>
</protein>
<evidence type="ECO:0000313" key="6">
    <source>
        <dbReference type="EMBL" id="EFN88286.1"/>
    </source>
</evidence>
<reference evidence="6 7" key="1">
    <citation type="journal article" date="2010" name="Science">
        <title>Genomic comparison of the ants Camponotus floridanus and Harpegnathos saltator.</title>
        <authorList>
            <person name="Bonasio R."/>
            <person name="Zhang G."/>
            <person name="Ye C."/>
            <person name="Mutti N.S."/>
            <person name="Fang X."/>
            <person name="Qin N."/>
            <person name="Donahue G."/>
            <person name="Yang P."/>
            <person name="Li Q."/>
            <person name="Li C."/>
            <person name="Zhang P."/>
            <person name="Huang Z."/>
            <person name="Berger S.L."/>
            <person name="Reinberg D."/>
            <person name="Wang J."/>
            <person name="Liebig J."/>
        </authorList>
    </citation>
    <scope>NUCLEOTIDE SEQUENCE [LARGE SCALE GENOMIC DNA]</scope>
    <source>
        <strain evidence="6 7">R22 G/1</strain>
    </source>
</reference>
<keyword evidence="3 5" id="KW-1133">Transmembrane helix</keyword>
<dbReference type="GO" id="GO:0035869">
    <property type="term" value="C:ciliary transition zone"/>
    <property type="evidence" value="ECO:0007669"/>
    <property type="project" value="TreeGrafter"/>
</dbReference>
<dbReference type="OMA" id="TSTIRHM"/>
<comment type="subcellular location">
    <subcellularLocation>
        <location evidence="1">Membrane</location>
        <topology evidence="1">Multi-pass membrane protein</topology>
    </subcellularLocation>
</comment>
<evidence type="ECO:0000256" key="4">
    <source>
        <dbReference type="ARBA" id="ARBA00023136"/>
    </source>
</evidence>
<dbReference type="PANTHER" id="PTHR13531">
    <property type="entry name" value="GEO07735P1-RELATED-RELATED"/>
    <property type="match status" value="1"/>
</dbReference>
<sequence>YFRIQHFKIIYVGKCYFVLQYFHWVGGYKYITVAVFIVVSILQGVRLFLGYLGNLAQKIPELTSFWLISVFIIFPLEVYILVNSITAVRFSETIINSIMLLTVTVEIVTGALTLNRFANHYTKRFYV</sequence>
<keyword evidence="7" id="KW-1185">Reference proteome</keyword>